<dbReference type="InterPro" id="IPR003841">
    <property type="entry name" value="Na/Pi_transpt"/>
</dbReference>
<feature type="domain" description="PhoU" evidence="7">
    <location>
        <begin position="453"/>
        <end position="538"/>
    </location>
</feature>
<comment type="caution">
    <text evidence="8">The sequence shown here is derived from an EMBL/GenBank/DDBJ whole genome shotgun (WGS) entry which is preliminary data.</text>
</comment>
<evidence type="ECO:0000313" key="9">
    <source>
        <dbReference type="Proteomes" id="UP001501734"/>
    </source>
</evidence>
<dbReference type="InterPro" id="IPR026022">
    <property type="entry name" value="PhoU_dom"/>
</dbReference>
<accession>A0ABP7VMY1</accession>
<dbReference type="SUPFAM" id="SSF109755">
    <property type="entry name" value="PhoU-like"/>
    <property type="match status" value="1"/>
</dbReference>
<evidence type="ECO:0000256" key="6">
    <source>
        <dbReference type="SAM" id="Phobius"/>
    </source>
</evidence>
<feature type="transmembrane region" description="Helical" evidence="6">
    <location>
        <begin position="252"/>
        <end position="272"/>
    </location>
</feature>
<dbReference type="RefSeq" id="WP_344911931.1">
    <property type="nucleotide sequence ID" value="NZ_BAABDL010000084.1"/>
</dbReference>
<feature type="transmembrane region" description="Helical" evidence="6">
    <location>
        <begin position="6"/>
        <end position="27"/>
    </location>
</feature>
<feature type="transmembrane region" description="Helical" evidence="6">
    <location>
        <begin position="87"/>
        <end position="105"/>
    </location>
</feature>
<keyword evidence="9" id="KW-1185">Reference proteome</keyword>
<dbReference type="NCBIfam" id="TIGR00704">
    <property type="entry name" value="NaPi_cotrn_rel"/>
    <property type="match status" value="1"/>
</dbReference>
<evidence type="ECO:0000256" key="3">
    <source>
        <dbReference type="ARBA" id="ARBA00022692"/>
    </source>
</evidence>
<proteinExistence type="predicted"/>
<dbReference type="Pfam" id="PF02690">
    <property type="entry name" value="Na_Pi_cotrans"/>
    <property type="match status" value="2"/>
</dbReference>
<organism evidence="8 9">
    <name type="scientific">Amphibacillus indicireducens</name>
    <dbReference type="NCBI Taxonomy" id="1076330"/>
    <lineage>
        <taxon>Bacteria</taxon>
        <taxon>Bacillati</taxon>
        <taxon>Bacillota</taxon>
        <taxon>Bacilli</taxon>
        <taxon>Bacillales</taxon>
        <taxon>Bacillaceae</taxon>
        <taxon>Amphibacillus</taxon>
    </lineage>
</organism>
<keyword evidence="3 6" id="KW-0812">Transmembrane</keyword>
<evidence type="ECO:0000313" key="8">
    <source>
        <dbReference type="EMBL" id="GAA4070754.1"/>
    </source>
</evidence>
<feature type="transmembrane region" description="Helical" evidence="6">
    <location>
        <begin position="284"/>
        <end position="310"/>
    </location>
</feature>
<evidence type="ECO:0000256" key="5">
    <source>
        <dbReference type="ARBA" id="ARBA00023136"/>
    </source>
</evidence>
<evidence type="ECO:0000256" key="2">
    <source>
        <dbReference type="ARBA" id="ARBA00022475"/>
    </source>
</evidence>
<keyword evidence="5 6" id="KW-0472">Membrane</keyword>
<dbReference type="InterPro" id="IPR004633">
    <property type="entry name" value="NaPi_cotrn-rel/YqeW-like"/>
</dbReference>
<protein>
    <submittedName>
        <fullName evidence="8">Na/Pi cotransporter family protein</fullName>
    </submittedName>
</protein>
<sequence>MELDVMSIVFEFFGGLGIFLLGIKFMGDGLQKSAGDRLKDILDKFTSNPILGVIAGMIVSVLIQSSSGTTVLTVGLVSAGFMTLKQSIGVIMGANIGTTITAFIIGIKLENYALPILAVGALIIFFFKNQKIVNIGEAIFGFGALFFGLKLMGDGLAPLQDVQAFHDLMVDMSDKSILGFLVGMIFTFIVQSSSATIGILQNLFGQGAIDLDGALPVLFGNNVGTTITAVLASIGAAVAARRAALTHVIFNIIGSVIIMILLVPYTNLIAAIQNALGLNAEMTIAFAHGIFNIANTLLLLPFIGVLAFIVTKLVPGEESSLGIEPTHLDPIFIQQSPSVALDQAKEEVVQMGKYALRGLEEAALFSTTHDTTHANNALQFENTINRMDQEITDYLIDLAATQLSESDSEKHSALLDSVRDIERIGDHFENVIELIQFKVSNKTVLTDQAKEDLKEMFEITTKAVDLAIQSLVNRDRQKALKVVEYETQIDQMEKTFRKKHIIRLNEGICSPNSGMIYVDIISNLERIGDHALNIAEEVIGEKIPEAIH</sequence>
<dbReference type="PANTHER" id="PTHR10010">
    <property type="entry name" value="SOLUTE CARRIER FAMILY 34 SODIUM PHOSPHATE , MEMBER 2-RELATED"/>
    <property type="match status" value="1"/>
</dbReference>
<evidence type="ECO:0000259" key="7">
    <source>
        <dbReference type="Pfam" id="PF01895"/>
    </source>
</evidence>
<evidence type="ECO:0000256" key="1">
    <source>
        <dbReference type="ARBA" id="ARBA00004651"/>
    </source>
</evidence>
<keyword evidence="2" id="KW-1003">Cell membrane</keyword>
<reference evidence="9" key="1">
    <citation type="journal article" date="2019" name="Int. J. Syst. Evol. Microbiol.">
        <title>The Global Catalogue of Microorganisms (GCM) 10K type strain sequencing project: providing services to taxonomists for standard genome sequencing and annotation.</title>
        <authorList>
            <consortium name="The Broad Institute Genomics Platform"/>
            <consortium name="The Broad Institute Genome Sequencing Center for Infectious Disease"/>
            <person name="Wu L."/>
            <person name="Ma J."/>
        </authorList>
    </citation>
    <scope>NUCLEOTIDE SEQUENCE [LARGE SCALE GENOMIC DNA]</scope>
    <source>
        <strain evidence="9">JCM 17250</strain>
    </source>
</reference>
<dbReference type="EMBL" id="BAABDL010000084">
    <property type="protein sequence ID" value="GAA4070754.1"/>
    <property type="molecule type" value="Genomic_DNA"/>
</dbReference>
<dbReference type="Gene3D" id="1.20.58.220">
    <property type="entry name" value="Phosphate transport system protein phou homolog 2, domain 2"/>
    <property type="match status" value="1"/>
</dbReference>
<comment type="subcellular location">
    <subcellularLocation>
        <location evidence="1">Cell membrane</location>
        <topology evidence="1">Multi-pass membrane protein</topology>
    </subcellularLocation>
</comment>
<dbReference type="PANTHER" id="PTHR10010:SF46">
    <property type="entry name" value="SODIUM-DEPENDENT PHOSPHATE TRANSPORT PROTEIN 2B"/>
    <property type="match status" value="1"/>
</dbReference>
<dbReference type="NCBIfam" id="NF037997">
    <property type="entry name" value="Na_Pi_symport"/>
    <property type="match status" value="1"/>
</dbReference>
<evidence type="ECO:0000256" key="4">
    <source>
        <dbReference type="ARBA" id="ARBA00022989"/>
    </source>
</evidence>
<feature type="transmembrane region" description="Helical" evidence="6">
    <location>
        <begin position="112"/>
        <end position="127"/>
    </location>
</feature>
<gene>
    <name evidence="8" type="ORF">GCM10022410_15470</name>
</gene>
<feature type="transmembrane region" description="Helical" evidence="6">
    <location>
        <begin position="219"/>
        <end position="240"/>
    </location>
</feature>
<dbReference type="InterPro" id="IPR038078">
    <property type="entry name" value="PhoU-like_sf"/>
</dbReference>
<dbReference type="Pfam" id="PF01895">
    <property type="entry name" value="PhoU"/>
    <property type="match status" value="2"/>
</dbReference>
<feature type="transmembrane region" description="Helical" evidence="6">
    <location>
        <begin position="48"/>
        <end position="67"/>
    </location>
</feature>
<name>A0ABP7VMY1_9BACI</name>
<feature type="domain" description="PhoU" evidence="7">
    <location>
        <begin position="349"/>
        <end position="434"/>
    </location>
</feature>
<dbReference type="Proteomes" id="UP001501734">
    <property type="component" value="Unassembled WGS sequence"/>
</dbReference>
<feature type="transmembrane region" description="Helical" evidence="6">
    <location>
        <begin position="139"/>
        <end position="157"/>
    </location>
</feature>
<keyword evidence="4 6" id="KW-1133">Transmembrane helix</keyword>
<feature type="transmembrane region" description="Helical" evidence="6">
    <location>
        <begin position="177"/>
        <end position="199"/>
    </location>
</feature>